<reference evidence="7" key="1">
    <citation type="submission" date="2024-05" db="EMBL/GenBank/DDBJ databases">
        <title>New lineages of RNA viruses from clinical isolates of Rhizopus microsporus revealed by fragmented and primer-ligated dsRNA sequencing (FLDS) analysis.</title>
        <authorList>
            <person name="Sadiyah W."/>
            <person name="Zhao Y."/>
            <person name="Chiba Y."/>
            <person name="Kondo H."/>
            <person name="Suzuki N."/>
            <person name="Ban S."/>
            <person name="Yaguchi T."/>
            <person name="Urayama S."/>
            <person name="Hagiwara D."/>
        </authorList>
    </citation>
    <scope>NUCLEOTIDE SEQUENCE</scope>
    <source>
        <strain evidence="7">RmVV1-IFM56170</strain>
    </source>
</reference>
<name>A0AAT9H7J5_9VIRU</name>
<proteinExistence type="predicted"/>
<organism evidence="7">
    <name type="scientific">Rhizopus microsporus virga-like virus 1</name>
    <dbReference type="NCBI Taxonomy" id="3156536"/>
    <lineage>
        <taxon>Viruses</taxon>
        <taxon>Riboviria</taxon>
        <taxon>Orthornavirae</taxon>
        <taxon>Kitrinoviricota</taxon>
        <taxon>Alsuviricetes</taxon>
        <taxon>Martellivirales</taxon>
        <taxon>Virgaviridae</taxon>
    </lineage>
</organism>
<evidence type="ECO:0000256" key="1">
    <source>
        <dbReference type="ARBA" id="ARBA00022679"/>
    </source>
</evidence>
<evidence type="ECO:0000256" key="3">
    <source>
        <dbReference type="ARBA" id="ARBA00022801"/>
    </source>
</evidence>
<keyword evidence="4" id="KW-0067">ATP-binding</keyword>
<dbReference type="SUPFAM" id="SSF52540">
    <property type="entry name" value="P-loop containing nucleoside triphosphate hydrolases"/>
    <property type="match status" value="1"/>
</dbReference>
<dbReference type="GO" id="GO:0008174">
    <property type="term" value="F:mRNA methyltransferase activity"/>
    <property type="evidence" value="ECO:0007669"/>
    <property type="project" value="UniProtKB-UniRule"/>
</dbReference>
<evidence type="ECO:0000256" key="2">
    <source>
        <dbReference type="ARBA" id="ARBA00022741"/>
    </source>
</evidence>
<dbReference type="Pfam" id="PF01660">
    <property type="entry name" value="Vmethyltransf"/>
    <property type="match status" value="1"/>
</dbReference>
<sequence>MFSTTSSDSLLSQTVNNSRKMTQPNQNKTNQNQPNQNYNNTTYDIHTQQAMNGGDVDSLMSNESVSLGDMFGAFSMFLHDKYGFDVDVSKDGTLSQRKVSVKSSDKDEIEADAEEDIANYRNLAEIRDLTDREIMEAVYRVTVDYGLTEQQACAFFQAFMQDESSFLREAWDVCNSKYEPEVVVESGKNFTVKCNLTNQQKEFIIDQYPELNIRFENGFKKDHDVAAVCRSIDTYIINNKTPRDARCVDIGGNCCVYMTKGVTNVHCCCPKIDAKDMERFLKRHEYARVCIRKTKEKIRSMERAKCNEKWIDKERGVVAACERFLSNEKEFLCDDLSQNCDYKSPYGMSIHAAYDIPMEDWPKIMIKHGMQVVYGSMLYNHEILSQESGRFEEMEFEYVREGDSINFYFKSMEAGYTHNFENYRKYGLSCTIEYGGYLFLYEVVKYRKYSIDFEIVMLSDNAKDVKPLVDSVIVENPHRGEIELRGIYYDGVGDPDDKSSYELTNTFIDNTAWKRLMNWCLSYGDGLTFDHVLRYIQSLSHTIIINRVVLSKGDKVTSDNLAFIATCAFFITIRMRYESEDIIRKFKNDVDKRRNALVSWKNIFTGKSLGAVFGLMYTRLIDTNVQKFREYLVRKMGEDGLPEFLYMFDYEYTSWNDVVVQDVSVPRETLAEMIQDADDDFDLYKKSNMYLPTFEENASASISDLCAEEKALLEARDILMNLGDTEGLAQLEALANAYFVSERRSSFNTSDSSDSNVEDVQESVYTEESPVFDSVTDIVNEEEVEDTTVEYIPDDASGLPCTSVRVELDKCATALKEDKYHPDYITDMHSGSELLAKMLRGENINVEEHLPISENDFEYLGDTEEISKKDAEEMCKVKREIVPVQGVPYLGYQEPEIVSEDYMYDYWKQAMREYQKMCGTQEEKVRDSVCSHIVTMLTWTRCRTSTGAYVHKPSITLETARRFGHEIEPNILTFDGNGLLERKFIDYDKEGIYNTSVAWMYGVDVTTRETVLHARKPVIDEFSKYDDEILHKPSKGTNSNDSQDGPNFIRIRKCTRTTCKRHKNMVPEGVETLCITPNVLKTRTKLYVERELSVLLGRAFASSVIRYTCPEYTPHLPCKVIMMEMYAGAGKTFFLTWAAKKGDLILTARRDAVGEIVVDLQDRGLTPDDVAVSTADSYILNSTRTYRVVHVDEATMLHAGQLFAIAQIAKCKVMVLYGDKKQISYVVRNTIYKPLYKSIPEFIPRYYSNLSWRYPADAAYLNSDIYGTPVYTTNPLLRSLNVIQMDEKAYDTVPYVEGAHYICFTNDDVSALRKHFKDRKYKTYTTEVIPQVQVFGKEKRIVDVKRNFEKITTAHVAEGGTWRDVIIVRGTKVEYSIYNQLPHLLVATTRHTRTCTYYSAFPPEKDTLWQRMSKARNAREEELKKLVVSKKLFANDTEVLVDDVKYKSSILEHPVYQEIMLNKEEKSSKI</sequence>
<dbReference type="PROSITE" id="PS51743">
    <property type="entry name" value="ALPHAVIRUS_MT"/>
    <property type="match status" value="1"/>
</dbReference>
<keyword evidence="1" id="KW-0808">Transferase</keyword>
<dbReference type="Gene3D" id="3.40.50.300">
    <property type="entry name" value="P-loop containing nucleotide triphosphate hydrolases"/>
    <property type="match status" value="2"/>
</dbReference>
<dbReference type="GO" id="GO:0005524">
    <property type="term" value="F:ATP binding"/>
    <property type="evidence" value="ECO:0007669"/>
    <property type="project" value="UniProtKB-KW"/>
</dbReference>
<dbReference type="InterPro" id="IPR027351">
    <property type="entry name" value="(+)RNA_virus_helicase_core_dom"/>
</dbReference>
<dbReference type="GO" id="GO:0003723">
    <property type="term" value="F:RNA binding"/>
    <property type="evidence" value="ECO:0007669"/>
    <property type="project" value="InterPro"/>
</dbReference>
<evidence type="ECO:0000259" key="6">
    <source>
        <dbReference type="PROSITE" id="PS51743"/>
    </source>
</evidence>
<feature type="region of interest" description="Disordered" evidence="5">
    <location>
        <begin position="17"/>
        <end position="41"/>
    </location>
</feature>
<evidence type="ECO:0000313" key="7">
    <source>
        <dbReference type="EMBL" id="BFM51660.1"/>
    </source>
</evidence>
<accession>A0AAT9H7J5</accession>
<feature type="compositionally biased region" description="Low complexity" evidence="5">
    <location>
        <begin position="22"/>
        <end position="41"/>
    </location>
</feature>
<dbReference type="EMBL" id="LC818067">
    <property type="protein sequence ID" value="BFM51660.1"/>
    <property type="molecule type" value="Genomic_RNA"/>
</dbReference>
<dbReference type="InterPro" id="IPR027417">
    <property type="entry name" value="P-loop_NTPase"/>
</dbReference>
<keyword evidence="3" id="KW-0378">Hydrolase</keyword>
<evidence type="ECO:0000256" key="5">
    <source>
        <dbReference type="SAM" id="MobiDB-lite"/>
    </source>
</evidence>
<evidence type="ECO:0000256" key="4">
    <source>
        <dbReference type="ARBA" id="ARBA00022840"/>
    </source>
</evidence>
<feature type="domain" description="Alphavirus-like MT" evidence="6">
    <location>
        <begin position="214"/>
        <end position="427"/>
    </location>
</feature>
<dbReference type="GO" id="GO:0016787">
    <property type="term" value="F:hydrolase activity"/>
    <property type="evidence" value="ECO:0007669"/>
    <property type="project" value="UniProtKB-KW"/>
</dbReference>
<dbReference type="InterPro" id="IPR002588">
    <property type="entry name" value="Alphavirus-like_MT_dom"/>
</dbReference>
<keyword evidence="2" id="KW-0547">Nucleotide-binding</keyword>
<dbReference type="GO" id="GO:0016556">
    <property type="term" value="P:mRNA modification"/>
    <property type="evidence" value="ECO:0007669"/>
    <property type="project" value="InterPro"/>
</dbReference>
<dbReference type="GO" id="GO:0006396">
    <property type="term" value="P:RNA processing"/>
    <property type="evidence" value="ECO:0007669"/>
    <property type="project" value="InterPro"/>
</dbReference>
<dbReference type="Pfam" id="PF01443">
    <property type="entry name" value="Viral_helicase1"/>
    <property type="match status" value="1"/>
</dbReference>
<protein>
    <submittedName>
        <fullName evidence="7">Polyprotein</fullName>
    </submittedName>
</protein>